<feature type="transmembrane region" description="Helical" evidence="1">
    <location>
        <begin position="67"/>
        <end position="85"/>
    </location>
</feature>
<dbReference type="KEGG" id="sng:SNE_B24800"/>
<geneLocation type="plasmid" evidence="2 3">
    <name>pSn</name>
</geneLocation>
<reference evidence="2 3" key="2">
    <citation type="journal article" date="2011" name="Mol. Biol. Evol.">
        <title>Unity in variety--the pan-genome of the Chlamydiae.</title>
        <authorList>
            <person name="Collingro A."/>
            <person name="Tischler P."/>
            <person name="Weinmaier T."/>
            <person name="Penz T."/>
            <person name="Heinz E."/>
            <person name="Brunham R.C."/>
            <person name="Read T.D."/>
            <person name="Bavoil P.M."/>
            <person name="Sachse K."/>
            <person name="Kahane S."/>
            <person name="Friedman M.G."/>
            <person name="Rattei T."/>
            <person name="Myers G.S."/>
            <person name="Horn M."/>
        </authorList>
    </citation>
    <scope>NUCLEOTIDE SEQUENCE [LARGE SCALE GENOMIC DNA]</scope>
    <source>
        <strain evidence="3">ATCC VR-1471 / Z</strain>
        <plasmid evidence="2 3">pSn</plasmid>
    </source>
</reference>
<proteinExistence type="predicted"/>
<reference key="1">
    <citation type="journal article" date="2011" name="Mol. Biol. Evol.">
        <title>Unity in variety -- the pan-genome of the Chlamydiae.</title>
        <authorList>
            <person name="Collingro A."/>
            <person name="Tischler P."/>
            <person name="Weinmaier T."/>
            <person name="Penz T."/>
            <person name="Heinz E."/>
            <person name="Brunham R.C."/>
            <person name="Read T.D."/>
            <person name="Bavoil P.M."/>
            <person name="Sachse K."/>
            <person name="Kahane S."/>
            <person name="Friedman M.G."/>
            <person name="Rattei T."/>
            <person name="Myers G.S.A."/>
            <person name="Horn M."/>
        </authorList>
    </citation>
    <scope>NUCLEOTIDE SEQUENCE</scope>
    <source>
        <strain>Z</strain>
    </source>
</reference>
<evidence type="ECO:0000313" key="3">
    <source>
        <dbReference type="Proteomes" id="UP000000496"/>
    </source>
</evidence>
<keyword evidence="3" id="KW-1185">Reference proteome</keyword>
<evidence type="ECO:0000313" key="2">
    <source>
        <dbReference type="EMBL" id="CCB87839.1"/>
    </source>
</evidence>
<keyword evidence="1" id="KW-0812">Transmembrane</keyword>
<dbReference type="Proteomes" id="UP000000496">
    <property type="component" value="Plasmid pSn"/>
</dbReference>
<dbReference type="RefSeq" id="WP_013935073.1">
    <property type="nucleotide sequence ID" value="NC_015710.1"/>
</dbReference>
<sequence length="93" mass="11008">MEKKEIPVFRFLDSPSSFAGRPLLDVSCFVLPFFSGIVCRHLILGTLIGIVLYRIKRKIAREFPKHFFYGLLYWVLPPFFCKLVPSHKRFFLR</sequence>
<dbReference type="HOGENOM" id="CLU_2397988_0_0_0"/>
<accession>F8L2Z3</accession>
<keyword evidence="1" id="KW-1133">Transmembrane helix</keyword>
<feature type="transmembrane region" description="Helical" evidence="1">
    <location>
        <begin position="29"/>
        <end position="55"/>
    </location>
</feature>
<protein>
    <submittedName>
        <fullName evidence="2">Conjugal transfer pore protein TraL</fullName>
    </submittedName>
</protein>
<dbReference type="AlphaFoldDB" id="F8L2Z3"/>
<name>F8L2Z3_SIMNZ</name>
<gene>
    <name evidence="2" type="primary">traL</name>
    <name evidence="2" type="ordered locus">SNE_B24800</name>
</gene>
<keyword evidence="2" id="KW-0614">Plasmid</keyword>
<dbReference type="EMBL" id="FR872581">
    <property type="protein sequence ID" value="CCB87839.1"/>
    <property type="molecule type" value="Genomic_DNA"/>
</dbReference>
<evidence type="ECO:0000256" key="1">
    <source>
        <dbReference type="SAM" id="Phobius"/>
    </source>
</evidence>
<dbReference type="Pfam" id="PF07178">
    <property type="entry name" value="TraL"/>
    <property type="match status" value="1"/>
</dbReference>
<organism evidence="2 3">
    <name type="scientific">Simkania negevensis (strain ATCC VR-1471 / DSM 27360 / Z)</name>
    <dbReference type="NCBI Taxonomy" id="331113"/>
    <lineage>
        <taxon>Bacteria</taxon>
        <taxon>Pseudomonadati</taxon>
        <taxon>Chlamydiota</taxon>
        <taxon>Chlamydiia</taxon>
        <taxon>Parachlamydiales</taxon>
        <taxon>Simkaniaceae</taxon>
        <taxon>Simkania</taxon>
    </lineage>
</organism>
<dbReference type="InterPro" id="IPR009838">
    <property type="entry name" value="T4SS_TraL"/>
</dbReference>
<dbReference type="GO" id="GO:0019867">
    <property type="term" value="C:outer membrane"/>
    <property type="evidence" value="ECO:0007669"/>
    <property type="project" value="InterPro"/>
</dbReference>
<keyword evidence="1" id="KW-0472">Membrane</keyword>